<gene>
    <name evidence="1" type="ORF">BJ212DRAFT_1268161</name>
</gene>
<comment type="caution">
    <text evidence="1">The sequence shown here is derived from an EMBL/GenBank/DDBJ whole genome shotgun (WGS) entry which is preliminary data.</text>
</comment>
<sequence>RYHPRNLILYGITPGSKELDANQLQLFMKNYVDDLLCLYDERITLKTQKYPNGKSNYIFEFKPYSVAFSGRCVPVILVAVCCDHPAMCKVCGFGSHSKKEGFCSCCHILQSELRTKAGFPRRDGEQHKKHAREYANLESKERDKFFTKHSARWFELIHLPYFDPIRMTVIDPMHCFCLVRHINVMHLS</sequence>
<proteinExistence type="predicted"/>
<dbReference type="PANTHER" id="PTHR46579">
    <property type="entry name" value="F5/8 TYPE C DOMAIN-CONTAINING PROTEIN-RELATED"/>
    <property type="match status" value="1"/>
</dbReference>
<dbReference type="Proteomes" id="UP000807769">
    <property type="component" value="Unassembled WGS sequence"/>
</dbReference>
<feature type="non-terminal residue" evidence="1">
    <location>
        <position position="188"/>
    </location>
</feature>
<evidence type="ECO:0000313" key="1">
    <source>
        <dbReference type="EMBL" id="KAG1819314.1"/>
    </source>
</evidence>
<reference evidence="1" key="1">
    <citation type="journal article" date="2020" name="New Phytol.">
        <title>Comparative genomics reveals dynamic genome evolution in host specialist ectomycorrhizal fungi.</title>
        <authorList>
            <person name="Lofgren L.A."/>
            <person name="Nguyen N.H."/>
            <person name="Vilgalys R."/>
            <person name="Ruytinx J."/>
            <person name="Liao H.L."/>
            <person name="Branco S."/>
            <person name="Kuo A."/>
            <person name="LaButti K."/>
            <person name="Lipzen A."/>
            <person name="Andreopoulos W."/>
            <person name="Pangilinan J."/>
            <person name="Riley R."/>
            <person name="Hundley H."/>
            <person name="Na H."/>
            <person name="Barry K."/>
            <person name="Grigoriev I.V."/>
            <person name="Stajich J.E."/>
            <person name="Kennedy P.G."/>
        </authorList>
    </citation>
    <scope>NUCLEOTIDE SEQUENCE</scope>
    <source>
        <strain evidence="1">MN1</strain>
    </source>
</reference>
<evidence type="ECO:0008006" key="3">
    <source>
        <dbReference type="Google" id="ProtNLM"/>
    </source>
</evidence>
<evidence type="ECO:0000313" key="2">
    <source>
        <dbReference type="Proteomes" id="UP000807769"/>
    </source>
</evidence>
<dbReference type="EMBL" id="JABBWG010000010">
    <property type="protein sequence ID" value="KAG1819314.1"/>
    <property type="molecule type" value="Genomic_DNA"/>
</dbReference>
<dbReference type="AlphaFoldDB" id="A0A9P7JF27"/>
<protein>
    <recommendedName>
        <fullName evidence="3">Transposase</fullName>
    </recommendedName>
</protein>
<dbReference type="GeneID" id="64624728"/>
<keyword evidence="2" id="KW-1185">Reference proteome</keyword>
<organism evidence="1 2">
    <name type="scientific">Suillus subaureus</name>
    <dbReference type="NCBI Taxonomy" id="48587"/>
    <lineage>
        <taxon>Eukaryota</taxon>
        <taxon>Fungi</taxon>
        <taxon>Dikarya</taxon>
        <taxon>Basidiomycota</taxon>
        <taxon>Agaricomycotina</taxon>
        <taxon>Agaricomycetes</taxon>
        <taxon>Agaricomycetidae</taxon>
        <taxon>Boletales</taxon>
        <taxon>Suillineae</taxon>
        <taxon>Suillaceae</taxon>
        <taxon>Suillus</taxon>
    </lineage>
</organism>
<dbReference type="OrthoDB" id="3234349at2759"/>
<name>A0A9P7JF27_9AGAM</name>
<dbReference type="RefSeq" id="XP_041194991.1">
    <property type="nucleotide sequence ID" value="XM_041330711.1"/>
</dbReference>
<dbReference type="PANTHER" id="PTHR46579:SF2">
    <property type="entry name" value="C2H2-TYPE DOMAIN-CONTAINING PROTEIN"/>
    <property type="match status" value="1"/>
</dbReference>
<accession>A0A9P7JF27</accession>